<keyword evidence="2 3" id="KW-0378">Hydrolase</keyword>
<dbReference type="InterPro" id="IPR036821">
    <property type="entry name" value="Peptide_deformylase_sf"/>
</dbReference>
<gene>
    <name evidence="2 3" type="primary">def</name>
    <name evidence="3" type="ORF">ACFQBQ_04470</name>
</gene>
<dbReference type="RefSeq" id="WP_263372592.1">
    <property type="nucleotide sequence ID" value="NZ_JAGSYD010000006.1"/>
</dbReference>
<dbReference type="PIRSF" id="PIRSF004749">
    <property type="entry name" value="Pep_def"/>
    <property type="match status" value="1"/>
</dbReference>
<organism evidence="3 4">
    <name type="scientific">Granulicella cerasi</name>
    <dbReference type="NCBI Taxonomy" id="741063"/>
    <lineage>
        <taxon>Bacteria</taxon>
        <taxon>Pseudomonadati</taxon>
        <taxon>Acidobacteriota</taxon>
        <taxon>Terriglobia</taxon>
        <taxon>Terriglobales</taxon>
        <taxon>Acidobacteriaceae</taxon>
        <taxon>Granulicella</taxon>
    </lineage>
</organism>
<dbReference type="Gene3D" id="3.90.45.10">
    <property type="entry name" value="Peptide deformylase"/>
    <property type="match status" value="1"/>
</dbReference>
<dbReference type="EMBL" id="JBHSWI010000001">
    <property type="protein sequence ID" value="MFC6644857.1"/>
    <property type="molecule type" value="Genomic_DNA"/>
</dbReference>
<comment type="similarity">
    <text evidence="1 2">Belongs to the polypeptide deformylase family.</text>
</comment>
<evidence type="ECO:0000313" key="4">
    <source>
        <dbReference type="Proteomes" id="UP001596391"/>
    </source>
</evidence>
<accession>A0ABW1Z8N0</accession>
<evidence type="ECO:0000256" key="1">
    <source>
        <dbReference type="ARBA" id="ARBA00010759"/>
    </source>
</evidence>
<dbReference type="HAMAP" id="MF_00163">
    <property type="entry name" value="Pep_deformylase"/>
    <property type="match status" value="1"/>
</dbReference>
<dbReference type="Proteomes" id="UP001596391">
    <property type="component" value="Unassembled WGS sequence"/>
</dbReference>
<dbReference type="PANTHER" id="PTHR10458">
    <property type="entry name" value="PEPTIDE DEFORMYLASE"/>
    <property type="match status" value="1"/>
</dbReference>
<comment type="function">
    <text evidence="2">Removes the formyl group from the N-terminal Met of newly synthesized proteins. Requires at least a dipeptide for an efficient rate of reaction. N-terminal L-methionine is a prerequisite for activity but the enzyme has broad specificity at other positions.</text>
</comment>
<keyword evidence="2" id="KW-0479">Metal-binding</keyword>
<dbReference type="GO" id="GO:0042586">
    <property type="term" value="F:peptide deformylase activity"/>
    <property type="evidence" value="ECO:0007669"/>
    <property type="project" value="UniProtKB-EC"/>
</dbReference>
<dbReference type="InterPro" id="IPR023635">
    <property type="entry name" value="Peptide_deformylase"/>
</dbReference>
<dbReference type="PANTHER" id="PTHR10458:SF22">
    <property type="entry name" value="PEPTIDE DEFORMYLASE"/>
    <property type="match status" value="1"/>
</dbReference>
<feature type="binding site" evidence="2">
    <location>
        <position position="108"/>
    </location>
    <ligand>
        <name>Fe cation</name>
        <dbReference type="ChEBI" id="CHEBI:24875"/>
    </ligand>
</feature>
<keyword evidence="4" id="KW-1185">Reference proteome</keyword>
<dbReference type="Pfam" id="PF01327">
    <property type="entry name" value="Pep_deformylase"/>
    <property type="match status" value="1"/>
</dbReference>
<protein>
    <recommendedName>
        <fullName evidence="2">Peptide deformylase</fullName>
        <shortName evidence="2">PDF</shortName>
        <ecNumber evidence="2">3.5.1.88</ecNumber>
    </recommendedName>
    <alternativeName>
        <fullName evidence="2">Polypeptide deformylase</fullName>
    </alternativeName>
</protein>
<dbReference type="NCBIfam" id="TIGR00079">
    <property type="entry name" value="pept_deformyl"/>
    <property type="match status" value="1"/>
</dbReference>
<keyword evidence="2" id="KW-0648">Protein biosynthesis</keyword>
<dbReference type="CDD" id="cd00487">
    <property type="entry name" value="Pep_deformylase"/>
    <property type="match status" value="1"/>
</dbReference>
<feature type="binding site" evidence="2">
    <location>
        <position position="150"/>
    </location>
    <ligand>
        <name>Fe cation</name>
        <dbReference type="ChEBI" id="CHEBI:24875"/>
    </ligand>
</feature>
<comment type="cofactor">
    <cofactor evidence="2">
        <name>Fe(2+)</name>
        <dbReference type="ChEBI" id="CHEBI:29033"/>
    </cofactor>
    <text evidence="2">Binds 1 Fe(2+) ion.</text>
</comment>
<feature type="binding site" evidence="2">
    <location>
        <position position="154"/>
    </location>
    <ligand>
        <name>Fe cation</name>
        <dbReference type="ChEBI" id="CHEBI:24875"/>
    </ligand>
</feature>
<keyword evidence="2" id="KW-0408">Iron</keyword>
<proteinExistence type="inferred from homology"/>
<dbReference type="NCBIfam" id="NF001159">
    <property type="entry name" value="PRK00150.1-3"/>
    <property type="match status" value="1"/>
</dbReference>
<dbReference type="PRINTS" id="PR01576">
    <property type="entry name" value="PDEFORMYLASE"/>
</dbReference>
<reference evidence="4" key="1">
    <citation type="journal article" date="2019" name="Int. J. Syst. Evol. Microbiol.">
        <title>The Global Catalogue of Microorganisms (GCM) 10K type strain sequencing project: providing services to taxonomists for standard genome sequencing and annotation.</title>
        <authorList>
            <consortium name="The Broad Institute Genomics Platform"/>
            <consortium name="The Broad Institute Genome Sequencing Center for Infectious Disease"/>
            <person name="Wu L."/>
            <person name="Ma J."/>
        </authorList>
    </citation>
    <scope>NUCLEOTIDE SEQUENCE [LARGE SCALE GENOMIC DNA]</scope>
    <source>
        <strain evidence="4">CGMCC 1.16026</strain>
    </source>
</reference>
<dbReference type="SUPFAM" id="SSF56420">
    <property type="entry name" value="Peptide deformylase"/>
    <property type="match status" value="1"/>
</dbReference>
<comment type="caution">
    <text evidence="3">The sequence shown here is derived from an EMBL/GenBank/DDBJ whole genome shotgun (WGS) entry which is preliminary data.</text>
</comment>
<sequence>MSEHEPRRPHVPKKGVKIHKVVLYPDPVLLKEADPVTEFGPELDQLVEEMFESMYVSEGIGLAAPQIGIPKQLTVIDVSFKERPEDKLVLVNPVIIEREGRLNEEEGCLSLPDIREKVQRAEWVKVRAQNTKGEFFEVDGEELLARAMQHEIDHLHGILFIDHLSRLKRDLVLRRIKKLIRNGDWK</sequence>
<feature type="active site" evidence="2">
    <location>
        <position position="151"/>
    </location>
</feature>
<name>A0ABW1Z8N0_9BACT</name>
<evidence type="ECO:0000256" key="2">
    <source>
        <dbReference type="HAMAP-Rule" id="MF_00163"/>
    </source>
</evidence>
<comment type="catalytic activity">
    <reaction evidence="2">
        <text>N-terminal N-formyl-L-methionyl-[peptide] + H2O = N-terminal L-methionyl-[peptide] + formate</text>
        <dbReference type="Rhea" id="RHEA:24420"/>
        <dbReference type="Rhea" id="RHEA-COMP:10639"/>
        <dbReference type="Rhea" id="RHEA-COMP:10640"/>
        <dbReference type="ChEBI" id="CHEBI:15377"/>
        <dbReference type="ChEBI" id="CHEBI:15740"/>
        <dbReference type="ChEBI" id="CHEBI:49298"/>
        <dbReference type="ChEBI" id="CHEBI:64731"/>
        <dbReference type="EC" id="3.5.1.88"/>
    </reaction>
</comment>
<evidence type="ECO:0000313" key="3">
    <source>
        <dbReference type="EMBL" id="MFC6644857.1"/>
    </source>
</evidence>
<dbReference type="EC" id="3.5.1.88" evidence="2"/>